<dbReference type="InterPro" id="IPR014347">
    <property type="entry name" value="Tautomerase/MIF_sf"/>
</dbReference>
<dbReference type="SUPFAM" id="SSF55331">
    <property type="entry name" value="Tautomerase/MIF"/>
    <property type="match status" value="1"/>
</dbReference>
<evidence type="ECO:0000313" key="1">
    <source>
        <dbReference type="EMBL" id="OAS16295.1"/>
    </source>
</evidence>
<dbReference type="Pfam" id="PF08921">
    <property type="entry name" value="DUF1904"/>
    <property type="match status" value="1"/>
</dbReference>
<protein>
    <recommendedName>
        <fullName evidence="3">DUF1904 domain-containing protein</fullName>
    </recommendedName>
</protein>
<dbReference type="OrthoDB" id="5587545at2"/>
<evidence type="ECO:0000313" key="2">
    <source>
        <dbReference type="Proteomes" id="UP000078454"/>
    </source>
</evidence>
<dbReference type="Proteomes" id="UP000078454">
    <property type="component" value="Unassembled WGS sequence"/>
</dbReference>
<reference evidence="1 2" key="1">
    <citation type="submission" date="2016-05" db="EMBL/GenBank/DDBJ databases">
        <title>Paenibacillus sp. 1ZS3-15 nov., isolated from the rhizosphere soil.</title>
        <authorList>
            <person name="Zhang X.X."/>
            <person name="Zhang J."/>
        </authorList>
    </citation>
    <scope>NUCLEOTIDE SEQUENCE [LARGE SCALE GENOMIC DNA]</scope>
    <source>
        <strain evidence="1 2">1ZS3-15</strain>
    </source>
</reference>
<dbReference type="EMBL" id="LYPB01000076">
    <property type="protein sequence ID" value="OAS16295.1"/>
    <property type="molecule type" value="Genomic_DNA"/>
</dbReference>
<keyword evidence="2" id="KW-1185">Reference proteome</keyword>
<accession>A0A198A586</accession>
<evidence type="ECO:0008006" key="3">
    <source>
        <dbReference type="Google" id="ProtNLM"/>
    </source>
</evidence>
<dbReference type="RefSeq" id="WP_068667211.1">
    <property type="nucleotide sequence ID" value="NZ_LYPB01000076.1"/>
</dbReference>
<gene>
    <name evidence="1" type="ORF">A8708_19950</name>
</gene>
<sequence length="108" mass="12237">MPHMIIRGISVPQIQSISTVMISELADVCSCGTDNFMLECLPTVSISQGEICDTYPFIEVGWFERGQEIRDAYADVVTRHILSLGVPEVEIAFKVYREDSYYWNGKLI</sequence>
<dbReference type="AlphaFoldDB" id="A0A198A586"/>
<proteinExistence type="predicted"/>
<organism evidence="1 2">
    <name type="scientific">Paenibacillus oryzisoli</name>
    <dbReference type="NCBI Taxonomy" id="1850517"/>
    <lineage>
        <taxon>Bacteria</taxon>
        <taxon>Bacillati</taxon>
        <taxon>Bacillota</taxon>
        <taxon>Bacilli</taxon>
        <taxon>Bacillales</taxon>
        <taxon>Paenibacillaceae</taxon>
        <taxon>Paenibacillus</taxon>
    </lineage>
</organism>
<comment type="caution">
    <text evidence="1">The sequence shown here is derived from an EMBL/GenBank/DDBJ whole genome shotgun (WGS) entry which is preliminary data.</text>
</comment>
<dbReference type="Gene3D" id="3.30.429.10">
    <property type="entry name" value="Macrophage Migration Inhibitory Factor"/>
    <property type="match status" value="1"/>
</dbReference>
<dbReference type="InterPro" id="IPR015017">
    <property type="entry name" value="DUF1904"/>
</dbReference>
<dbReference type="STRING" id="1850517.A8708_19950"/>
<name>A0A198A586_9BACL</name>